<evidence type="ECO:0000256" key="1">
    <source>
        <dbReference type="ARBA" id="ARBA00006485"/>
    </source>
</evidence>
<dbReference type="PhylomeDB" id="A0A060TBI0"/>
<dbReference type="InterPro" id="IPR000719">
    <property type="entry name" value="Prot_kinase_dom"/>
</dbReference>
<feature type="compositionally biased region" description="Low complexity" evidence="7">
    <location>
        <begin position="341"/>
        <end position="352"/>
    </location>
</feature>
<keyword evidence="4" id="KW-0547">Nucleotide-binding</keyword>
<dbReference type="SMART" id="SM00220">
    <property type="entry name" value="S_TKc"/>
    <property type="match status" value="1"/>
</dbReference>
<feature type="domain" description="Protein kinase" evidence="8">
    <location>
        <begin position="28"/>
        <end position="317"/>
    </location>
</feature>
<dbReference type="Gene3D" id="3.30.200.20">
    <property type="entry name" value="Phosphorylase Kinase, domain 1"/>
    <property type="match status" value="1"/>
</dbReference>
<evidence type="ECO:0000313" key="9">
    <source>
        <dbReference type="EMBL" id="CDP36217.1"/>
    </source>
</evidence>
<dbReference type="Pfam" id="PF00069">
    <property type="entry name" value="Pkinase"/>
    <property type="match status" value="1"/>
</dbReference>
<name>A0A060TBI0_BLAAD</name>
<reference evidence="9" key="1">
    <citation type="submission" date="2014-02" db="EMBL/GenBank/DDBJ databases">
        <authorList>
            <person name="Genoscope - CEA"/>
        </authorList>
    </citation>
    <scope>NUCLEOTIDE SEQUENCE</scope>
    <source>
        <strain evidence="9">LS3</strain>
    </source>
</reference>
<accession>A0A060TBI0</accession>
<dbReference type="InterPro" id="IPR050108">
    <property type="entry name" value="CDK"/>
</dbReference>
<evidence type="ECO:0000259" key="8">
    <source>
        <dbReference type="PROSITE" id="PS50011"/>
    </source>
</evidence>
<evidence type="ECO:0000256" key="7">
    <source>
        <dbReference type="SAM" id="MobiDB-lite"/>
    </source>
</evidence>
<dbReference type="InterPro" id="IPR011009">
    <property type="entry name" value="Kinase-like_dom_sf"/>
</dbReference>
<protein>
    <submittedName>
        <fullName evidence="9">ARAD1B07898p</fullName>
    </submittedName>
</protein>
<dbReference type="GO" id="GO:0005524">
    <property type="term" value="F:ATP binding"/>
    <property type="evidence" value="ECO:0007669"/>
    <property type="project" value="UniProtKB-KW"/>
</dbReference>
<dbReference type="PANTHER" id="PTHR24056">
    <property type="entry name" value="CELL DIVISION PROTEIN KINASE"/>
    <property type="match status" value="1"/>
</dbReference>
<keyword evidence="3" id="KW-0808">Transferase</keyword>
<evidence type="ECO:0000256" key="2">
    <source>
        <dbReference type="ARBA" id="ARBA00022527"/>
    </source>
</evidence>
<dbReference type="FunFam" id="1.10.510.10:FF:000624">
    <property type="entry name" value="Mitogen-activated protein kinase"/>
    <property type="match status" value="1"/>
</dbReference>
<evidence type="ECO:0000256" key="4">
    <source>
        <dbReference type="ARBA" id="ARBA00022741"/>
    </source>
</evidence>
<dbReference type="GO" id="GO:0004674">
    <property type="term" value="F:protein serine/threonine kinase activity"/>
    <property type="evidence" value="ECO:0007669"/>
    <property type="project" value="UniProtKB-KW"/>
</dbReference>
<keyword evidence="2" id="KW-0723">Serine/threonine-protein kinase</keyword>
<evidence type="ECO:0000256" key="5">
    <source>
        <dbReference type="ARBA" id="ARBA00022777"/>
    </source>
</evidence>
<evidence type="ECO:0000256" key="3">
    <source>
        <dbReference type="ARBA" id="ARBA00022679"/>
    </source>
</evidence>
<dbReference type="InterPro" id="IPR008271">
    <property type="entry name" value="Ser/Thr_kinase_AS"/>
</dbReference>
<sequence length="352" mass="39037">MSKRKRSIDLLPLNYPSVDPSGSFDDNYEILNSIEEGTYGVVSRGVNVHTKAVVAIKAVRPDTYSRGLTITSLREISVLKQVRHQNIVNLIEVVAGPTAGKVYLVMEFVEHDLGALIRSYSQNRPLFMSEIKTILSQILSGTQALHNHWIMHRDLKTANILMTNKGIVKIADLGLARKYGDELYKYTTTVVTVTYRAPEVFFTNGDYGPEIDMWSIGCIFAELLSKDGSSLFRSHQELGVVQEIFDKIGVPTAQSWPDFRTLPNNKIVRVPKNPPEPTLLQLVPRATAQGKDLLHKLLALDPSKRITASAALNHAFFTSESPPPKHPTQFPSFPSRGKLDATPTTTSPTTAT</sequence>
<gene>
    <name evidence="9" type="ORF">GNLVRS02_ARAD1B07898g</name>
</gene>
<proteinExistence type="inferred from homology"/>
<dbReference type="PANTHER" id="PTHR24056:SF107">
    <property type="entry name" value="CYCLIN-DEPENDENT KINASE 11A-RELATED"/>
    <property type="match status" value="1"/>
</dbReference>
<comment type="similarity">
    <text evidence="1">Belongs to the protein kinase superfamily. CMGC Ser/Thr protein kinase family. CDC2/CDKX subfamily.</text>
</comment>
<reference evidence="9" key="2">
    <citation type="submission" date="2014-06" db="EMBL/GenBank/DDBJ databases">
        <title>The complete genome of Blastobotrys (Arxula) adeninivorans LS3 - a yeast of biotechnological interest.</title>
        <authorList>
            <person name="Kunze G."/>
            <person name="Gaillardin C."/>
            <person name="Czernicka M."/>
            <person name="Durrens P."/>
            <person name="Martin T."/>
            <person name="Boer E."/>
            <person name="Gabaldon T."/>
            <person name="Cruz J."/>
            <person name="Talla E."/>
            <person name="Marck C."/>
            <person name="Goffeau A."/>
            <person name="Barbe V."/>
            <person name="Baret P."/>
            <person name="Baronian K."/>
            <person name="Beier S."/>
            <person name="Bleykasten C."/>
            <person name="Bode R."/>
            <person name="Casaregola S."/>
            <person name="Despons L."/>
            <person name="Fairhead C."/>
            <person name="Giersberg M."/>
            <person name="Gierski P."/>
            <person name="Hahnel U."/>
            <person name="Hartmann A."/>
            <person name="Jankowska D."/>
            <person name="Jubin C."/>
            <person name="Jung P."/>
            <person name="Lafontaine I."/>
            <person name="Leh-Louis V."/>
            <person name="Lemaire M."/>
            <person name="Marcet-Houben M."/>
            <person name="Mascher M."/>
            <person name="Morel G."/>
            <person name="Richard G.-F."/>
            <person name="Riechen J."/>
            <person name="Sacerdot C."/>
            <person name="Sarkar A."/>
            <person name="Savel G."/>
            <person name="Schacherer J."/>
            <person name="Sherman D."/>
            <person name="Straub M.-L."/>
            <person name="Stein N."/>
            <person name="Thierry A."/>
            <person name="Trautwein-Schult A."/>
            <person name="Westhof E."/>
            <person name="Worch S."/>
            <person name="Dujon B."/>
            <person name="Souciet J.-L."/>
            <person name="Wincker P."/>
            <person name="Scholz U."/>
            <person name="Neuveglise N."/>
        </authorList>
    </citation>
    <scope>NUCLEOTIDE SEQUENCE</scope>
    <source>
        <strain evidence="9">LS3</strain>
    </source>
</reference>
<evidence type="ECO:0000256" key="6">
    <source>
        <dbReference type="ARBA" id="ARBA00022840"/>
    </source>
</evidence>
<dbReference type="GO" id="GO:0005634">
    <property type="term" value="C:nucleus"/>
    <property type="evidence" value="ECO:0007669"/>
    <property type="project" value="TreeGrafter"/>
</dbReference>
<dbReference type="EMBL" id="HG937692">
    <property type="protein sequence ID" value="CDP36217.1"/>
    <property type="molecule type" value="Genomic_DNA"/>
</dbReference>
<dbReference type="PROSITE" id="PS50011">
    <property type="entry name" value="PROTEIN_KINASE_DOM"/>
    <property type="match status" value="1"/>
</dbReference>
<organism evidence="9">
    <name type="scientific">Blastobotrys adeninivorans</name>
    <name type="common">Yeast</name>
    <name type="synonym">Arxula adeninivorans</name>
    <dbReference type="NCBI Taxonomy" id="409370"/>
    <lineage>
        <taxon>Eukaryota</taxon>
        <taxon>Fungi</taxon>
        <taxon>Dikarya</taxon>
        <taxon>Ascomycota</taxon>
        <taxon>Saccharomycotina</taxon>
        <taxon>Dipodascomycetes</taxon>
        <taxon>Dipodascales</taxon>
        <taxon>Trichomonascaceae</taxon>
        <taxon>Blastobotrys</taxon>
    </lineage>
</organism>
<keyword evidence="5" id="KW-0418">Kinase</keyword>
<dbReference type="AlphaFoldDB" id="A0A060TBI0"/>
<dbReference type="PROSITE" id="PS00108">
    <property type="entry name" value="PROTEIN_KINASE_ST"/>
    <property type="match status" value="1"/>
</dbReference>
<dbReference type="GO" id="GO:0007346">
    <property type="term" value="P:regulation of mitotic cell cycle"/>
    <property type="evidence" value="ECO:0007669"/>
    <property type="project" value="TreeGrafter"/>
</dbReference>
<dbReference type="Gene3D" id="1.10.510.10">
    <property type="entry name" value="Transferase(Phosphotransferase) domain 1"/>
    <property type="match status" value="1"/>
</dbReference>
<dbReference type="SUPFAM" id="SSF56112">
    <property type="entry name" value="Protein kinase-like (PK-like)"/>
    <property type="match status" value="1"/>
</dbReference>
<keyword evidence="6" id="KW-0067">ATP-binding</keyword>
<feature type="region of interest" description="Disordered" evidence="7">
    <location>
        <begin position="317"/>
        <end position="352"/>
    </location>
</feature>